<protein>
    <submittedName>
        <fullName evidence="3">Ni/Fe hydrogenase subunit alpha</fullName>
    </submittedName>
</protein>
<feature type="binding site" evidence="2">
    <location>
        <position position="64"/>
    </location>
    <ligand>
        <name>Fe cation</name>
        <dbReference type="ChEBI" id="CHEBI:24875"/>
    </ligand>
</feature>
<feature type="binding site" evidence="2">
    <location>
        <position position="42"/>
    </location>
    <ligand>
        <name>Mg(2+)</name>
        <dbReference type="ChEBI" id="CHEBI:18420"/>
    </ligand>
</feature>
<accession>A0A7C4YQU6</accession>
<keyword evidence="2" id="KW-0460">Magnesium</keyword>
<dbReference type="Gene3D" id="1.10.645.10">
    <property type="entry name" value="Cytochrome-c3 Hydrogenase, chain B"/>
    <property type="match status" value="1"/>
</dbReference>
<gene>
    <name evidence="3" type="ORF">ENV67_01325</name>
</gene>
<feature type="binding site" evidence="2">
    <location>
        <position position="418"/>
    </location>
    <ligand>
        <name>Mg(2+)</name>
        <dbReference type="ChEBI" id="CHEBI:18420"/>
    </ligand>
</feature>
<dbReference type="InterPro" id="IPR018194">
    <property type="entry name" value="Ni-dep_hyd_lsu_Ni_BS"/>
</dbReference>
<comment type="cofactor">
    <cofactor evidence="2">
        <name>Fe cation</name>
        <dbReference type="ChEBI" id="CHEBI:24875"/>
    </cofactor>
</comment>
<dbReference type="Pfam" id="PF00374">
    <property type="entry name" value="NiFeSe_Hases"/>
    <property type="match status" value="2"/>
</dbReference>
<dbReference type="SUPFAM" id="SSF56762">
    <property type="entry name" value="HydB/Nqo4-like"/>
    <property type="match status" value="1"/>
</dbReference>
<keyword evidence="1" id="KW-0560">Oxidoreductase</keyword>
<dbReference type="PANTHER" id="PTHR43600">
    <property type="entry name" value="COENZYME F420 HYDROGENASE, SUBUNIT ALPHA"/>
    <property type="match status" value="1"/>
</dbReference>
<keyword evidence="2" id="KW-0479">Metal-binding</keyword>
<feature type="binding site" evidence="2">
    <location>
        <position position="61"/>
    </location>
    <ligand>
        <name>Ni(2+)</name>
        <dbReference type="ChEBI" id="CHEBI:49786"/>
    </ligand>
</feature>
<proteinExistence type="predicted"/>
<dbReference type="InterPro" id="IPR029014">
    <property type="entry name" value="NiFe-Hase_large"/>
</dbReference>
<comment type="caution">
    <text evidence="3">The sequence shown here is derived from an EMBL/GenBank/DDBJ whole genome shotgun (WGS) entry which is preliminary data.</text>
</comment>
<comment type="cofactor">
    <cofactor evidence="2">
        <name>Ni(2+)</name>
        <dbReference type="ChEBI" id="CHEBI:49786"/>
    </cofactor>
</comment>
<evidence type="ECO:0000313" key="3">
    <source>
        <dbReference type="EMBL" id="HGW91168.1"/>
    </source>
</evidence>
<dbReference type="AlphaFoldDB" id="A0A7C4YQU6"/>
<name>A0A7C4YQU6_UNCW3</name>
<dbReference type="EMBL" id="DTHG01000017">
    <property type="protein sequence ID" value="HGW91168.1"/>
    <property type="molecule type" value="Genomic_DNA"/>
</dbReference>
<organism evidence="3">
    <name type="scientific">candidate division WOR-3 bacterium</name>
    <dbReference type="NCBI Taxonomy" id="2052148"/>
    <lineage>
        <taxon>Bacteria</taxon>
        <taxon>Bacteria division WOR-3</taxon>
    </lineage>
</organism>
<feature type="binding site" evidence="2">
    <location>
        <position position="415"/>
    </location>
    <ligand>
        <name>Fe cation</name>
        <dbReference type="ChEBI" id="CHEBI:24875"/>
    </ligand>
</feature>
<keyword evidence="2" id="KW-0533">Nickel</keyword>
<keyword evidence="2" id="KW-0408">Iron</keyword>
<feature type="binding site" evidence="2">
    <location>
        <position position="64"/>
    </location>
    <ligand>
        <name>Ni(2+)</name>
        <dbReference type="ChEBI" id="CHEBI:49786"/>
    </ligand>
</feature>
<dbReference type="GO" id="GO:0016151">
    <property type="term" value="F:nickel cation binding"/>
    <property type="evidence" value="ECO:0007669"/>
    <property type="project" value="InterPro"/>
</dbReference>
<dbReference type="GO" id="GO:0008901">
    <property type="term" value="F:ferredoxin hydrogenase activity"/>
    <property type="evidence" value="ECO:0007669"/>
    <property type="project" value="InterPro"/>
</dbReference>
<evidence type="ECO:0000256" key="1">
    <source>
        <dbReference type="ARBA" id="ARBA00023002"/>
    </source>
</evidence>
<sequence length="425" mass="48364">MKNINIEPLARVEGHGGIEVEFVDGKVKNVKVDIYEGPRLIEQIVVGKKPEEDVSITSRICAICFVSHRLSAIKGLEKCLGIKPSPKIELLRRLAHFGEMIESHSLHYYLLALPDLLGFPDAISMVNKFPDDVSGGLELKKFGNRIMEIVAGRRIHGENLNIGFGKLPEEDELEWIKKKSSEHIPIIERGLDLWGKLNIPDYMEEESNFACLLPPEGFGFWGDEIIVSDGEKFDIEDYKKLTNERVVEHSFAKRCRYKGKPYVVGAIARIINLGEKIDTPMAKNYLKKYYDEKKWKRNPIYNNVAQGIEILWCLEKIPELIDDIRKAKYEISKPKRFDGEGTGSFEAPRGMLIHHYRIEKGLVAEADFIAPTTQNLDAMEKYIFNAVKNLSEKGVKDIELPLEIIARAFDPCISCSAHLVKVKRN</sequence>
<dbReference type="PANTHER" id="PTHR43600:SF4">
    <property type="entry name" value="CYTOSOLIC NIFE-HYDROGENASE, ALPHA SUBUNIT"/>
    <property type="match status" value="1"/>
</dbReference>
<evidence type="ECO:0000256" key="2">
    <source>
        <dbReference type="PIRSR" id="PIRSR601501-1"/>
    </source>
</evidence>
<reference evidence="3" key="1">
    <citation type="journal article" date="2020" name="mSystems">
        <title>Genome- and Community-Level Interaction Insights into Carbon Utilization and Element Cycling Functions of Hydrothermarchaeota in Hydrothermal Sediment.</title>
        <authorList>
            <person name="Zhou Z."/>
            <person name="Liu Y."/>
            <person name="Xu W."/>
            <person name="Pan J."/>
            <person name="Luo Z.H."/>
            <person name="Li M."/>
        </authorList>
    </citation>
    <scope>NUCLEOTIDE SEQUENCE [LARGE SCALE GENOMIC DNA]</scope>
    <source>
        <strain evidence="3">SpSt-780</strain>
    </source>
</reference>
<feature type="binding site" evidence="2">
    <location>
        <position position="412"/>
    </location>
    <ligand>
        <name>Ni(2+)</name>
        <dbReference type="ChEBI" id="CHEBI:49786"/>
    </ligand>
</feature>
<dbReference type="PROSITE" id="PS00508">
    <property type="entry name" value="NI_HGENASE_L_2"/>
    <property type="match status" value="1"/>
</dbReference>
<dbReference type="InterPro" id="IPR001501">
    <property type="entry name" value="Ni-dep_hyd_lsu"/>
</dbReference>